<evidence type="ECO:0000313" key="2">
    <source>
        <dbReference type="Proteomes" id="UP001153331"/>
    </source>
</evidence>
<dbReference type="EMBL" id="JAPHNI010000236">
    <property type="protein sequence ID" value="KAJ8113701.1"/>
    <property type="molecule type" value="Genomic_DNA"/>
</dbReference>
<accession>A0ACC2IER5</accession>
<sequence>MLFDFRPEEYPDDATGSAKLFNLVNTVYRDGVQSDDVNKFADLITQTPRMFNIASKAFPPLRLPGNWPIPTQTDNNTRQLLERTREFRTEKPLQPYEDLVIEHDRNVAREISKDRLLGWVRGLGQSSHPDQEVLTRLLVLLLDALHTKSAKHLSAPELIAELSQKAGIVLTGTPFKPDVFSRTSSDGPAPPKAAPKPGSDNTGSGTDAGAGSGAGTGTATGAGLCNESVSGASSSTPHATATTLRNSSSRSIASPAPLAIRPALAGCVRFGLPPSEDIEASTIRPALAGCVRFGSLPSEDIEASASVRLPFTVPHNVNDPNRPRVPKIAKKN</sequence>
<comment type="caution">
    <text evidence="1">The sequence shown here is derived from an EMBL/GenBank/DDBJ whole genome shotgun (WGS) entry which is preliminary data.</text>
</comment>
<protein>
    <submittedName>
        <fullName evidence="1">Uncharacterized protein</fullName>
    </submittedName>
</protein>
<keyword evidence="2" id="KW-1185">Reference proteome</keyword>
<name>A0ACC2IER5_9PLEO</name>
<dbReference type="Proteomes" id="UP001153331">
    <property type="component" value="Unassembled WGS sequence"/>
</dbReference>
<organism evidence="1 2">
    <name type="scientific">Boeremia exigua</name>
    <dbReference type="NCBI Taxonomy" id="749465"/>
    <lineage>
        <taxon>Eukaryota</taxon>
        <taxon>Fungi</taxon>
        <taxon>Dikarya</taxon>
        <taxon>Ascomycota</taxon>
        <taxon>Pezizomycotina</taxon>
        <taxon>Dothideomycetes</taxon>
        <taxon>Pleosporomycetidae</taxon>
        <taxon>Pleosporales</taxon>
        <taxon>Pleosporineae</taxon>
        <taxon>Didymellaceae</taxon>
        <taxon>Boeremia</taxon>
    </lineage>
</organism>
<proteinExistence type="predicted"/>
<gene>
    <name evidence="1" type="ORF">OPT61_g4224</name>
</gene>
<evidence type="ECO:0000313" key="1">
    <source>
        <dbReference type="EMBL" id="KAJ8113701.1"/>
    </source>
</evidence>
<reference evidence="1" key="1">
    <citation type="submission" date="2022-11" db="EMBL/GenBank/DDBJ databases">
        <title>Genome Sequence of Boeremia exigua.</title>
        <authorList>
            <person name="Buettner E."/>
        </authorList>
    </citation>
    <scope>NUCLEOTIDE SEQUENCE</scope>
    <source>
        <strain evidence="1">CU02</strain>
    </source>
</reference>